<sequence length="76" mass="8558">MEEAWRKTALCSVLLVLLIAASSEVASAECWKEDNHHTFCFDADCKNTCRDHGNVDGRCAWGRTLWPYCECLASDC</sequence>
<accession>A0A5J9VLP8</accession>
<proteinExistence type="predicted"/>
<protein>
    <recommendedName>
        <fullName evidence="5">Knottin scorpion toxin-like domain-containing protein</fullName>
    </recommendedName>
</protein>
<keyword evidence="1" id="KW-0732">Signal</keyword>
<dbReference type="OrthoDB" id="639361at2759"/>
<organism evidence="3 4">
    <name type="scientific">Eragrostis curvula</name>
    <name type="common">weeping love grass</name>
    <dbReference type="NCBI Taxonomy" id="38414"/>
    <lineage>
        <taxon>Eukaryota</taxon>
        <taxon>Viridiplantae</taxon>
        <taxon>Streptophyta</taxon>
        <taxon>Embryophyta</taxon>
        <taxon>Tracheophyta</taxon>
        <taxon>Spermatophyta</taxon>
        <taxon>Magnoliopsida</taxon>
        <taxon>Liliopsida</taxon>
        <taxon>Poales</taxon>
        <taxon>Poaceae</taxon>
        <taxon>PACMAD clade</taxon>
        <taxon>Chloridoideae</taxon>
        <taxon>Eragrostideae</taxon>
        <taxon>Eragrostidinae</taxon>
        <taxon>Eragrostis</taxon>
    </lineage>
</organism>
<name>A0A5J9VLP8_9POAL</name>
<comment type="caution">
    <text evidence="3">The sequence shown here is derived from an EMBL/GenBank/DDBJ whole genome shotgun (WGS) entry which is preliminary data.</text>
</comment>
<evidence type="ECO:0000313" key="2">
    <source>
        <dbReference type="EMBL" id="TVU02362.1"/>
    </source>
</evidence>
<dbReference type="Gramene" id="TVU36698">
    <property type="protein sequence ID" value="TVU36698"/>
    <property type="gene ID" value="EJB05_18642"/>
</dbReference>
<evidence type="ECO:0008006" key="5">
    <source>
        <dbReference type="Google" id="ProtNLM"/>
    </source>
</evidence>
<dbReference type="AlphaFoldDB" id="A0A5J9VLP8"/>
<feature type="chain" id="PRO_5036146024" description="Knottin scorpion toxin-like domain-containing protein" evidence="1">
    <location>
        <begin position="29"/>
        <end position="76"/>
    </location>
</feature>
<dbReference type="Gramene" id="TVU02362">
    <property type="protein sequence ID" value="TVU02362"/>
    <property type="gene ID" value="EJB05_52147"/>
</dbReference>
<keyword evidence="4" id="KW-1185">Reference proteome</keyword>
<reference evidence="3 4" key="1">
    <citation type="journal article" date="2019" name="Sci. Rep.">
        <title>A high-quality genome of Eragrostis curvula grass provides insights into Poaceae evolution and supports new strategies to enhance forage quality.</title>
        <authorList>
            <person name="Carballo J."/>
            <person name="Santos B.A.C.M."/>
            <person name="Zappacosta D."/>
            <person name="Garbus I."/>
            <person name="Selva J.P."/>
            <person name="Gallo C.A."/>
            <person name="Diaz A."/>
            <person name="Albertini E."/>
            <person name="Caccamo M."/>
            <person name="Echenique V."/>
        </authorList>
    </citation>
    <scope>NUCLEOTIDE SEQUENCE [LARGE SCALE GENOMIC DNA]</scope>
    <source>
        <strain evidence="4">cv. Victoria</strain>
        <tissue evidence="3">Leaf</tissue>
    </source>
</reference>
<evidence type="ECO:0000313" key="4">
    <source>
        <dbReference type="Proteomes" id="UP000324897"/>
    </source>
</evidence>
<evidence type="ECO:0000313" key="3">
    <source>
        <dbReference type="EMBL" id="TVU36698.1"/>
    </source>
</evidence>
<dbReference type="EMBL" id="RWGY01000009">
    <property type="protein sequence ID" value="TVU36698.1"/>
    <property type="molecule type" value="Genomic_DNA"/>
</dbReference>
<gene>
    <name evidence="3" type="ORF">EJB05_18642</name>
    <name evidence="2" type="ORF">EJB05_52147</name>
</gene>
<dbReference type="EMBL" id="RWGY01000335">
    <property type="protein sequence ID" value="TVU02362.1"/>
    <property type="molecule type" value="Genomic_DNA"/>
</dbReference>
<dbReference type="Proteomes" id="UP000324897">
    <property type="component" value="Unassembled WGS sequence"/>
</dbReference>
<evidence type="ECO:0000256" key="1">
    <source>
        <dbReference type="SAM" id="SignalP"/>
    </source>
</evidence>
<feature type="signal peptide" evidence="1">
    <location>
        <begin position="1"/>
        <end position="28"/>
    </location>
</feature>